<evidence type="ECO:0000259" key="5">
    <source>
        <dbReference type="Pfam" id="PF10516"/>
    </source>
</evidence>
<dbReference type="OrthoDB" id="5587616at2759"/>
<dbReference type="RefSeq" id="XP_034012787.1">
    <property type="nucleotide sequence ID" value="XM_034155015.1"/>
</dbReference>
<evidence type="ECO:0000256" key="3">
    <source>
        <dbReference type="SAM" id="Coils"/>
    </source>
</evidence>
<dbReference type="OMA" id="IAECHYK"/>
<feature type="compositionally biased region" description="Acidic residues" evidence="4">
    <location>
        <begin position="101"/>
        <end position="118"/>
    </location>
</feature>
<dbReference type="GO" id="GO:0005654">
    <property type="term" value="C:nucleoplasm"/>
    <property type="evidence" value="ECO:0007669"/>
    <property type="project" value="TreeGrafter"/>
</dbReference>
<keyword evidence="7" id="KW-1185">Reference proteome</keyword>
<dbReference type="SUPFAM" id="SSF48452">
    <property type="entry name" value="TPR-like"/>
    <property type="match status" value="1"/>
</dbReference>
<gene>
    <name evidence="6" type="ORF">DIURU_002371</name>
</gene>
<dbReference type="Gene3D" id="1.25.40.10">
    <property type="entry name" value="Tetratricopeptide repeat domain"/>
    <property type="match status" value="1"/>
</dbReference>
<evidence type="ECO:0000256" key="1">
    <source>
        <dbReference type="ARBA" id="ARBA00022737"/>
    </source>
</evidence>
<feature type="domain" description="Tetratricopeptide SHNi-TPR" evidence="5">
    <location>
        <begin position="180"/>
        <end position="213"/>
    </location>
</feature>
<comment type="caution">
    <text evidence="6">The sequence shown here is derived from an EMBL/GenBank/DDBJ whole genome shotgun (WGS) entry which is preliminary data.</text>
</comment>
<proteinExistence type="predicted"/>
<evidence type="ECO:0000313" key="7">
    <source>
        <dbReference type="Proteomes" id="UP000449547"/>
    </source>
</evidence>
<feature type="region of interest" description="Disordered" evidence="4">
    <location>
        <begin position="72"/>
        <end position="143"/>
    </location>
</feature>
<organism evidence="6 7">
    <name type="scientific">Diutina rugosa</name>
    <name type="common">Yeast</name>
    <name type="synonym">Candida rugosa</name>
    <dbReference type="NCBI Taxonomy" id="5481"/>
    <lineage>
        <taxon>Eukaryota</taxon>
        <taxon>Fungi</taxon>
        <taxon>Dikarya</taxon>
        <taxon>Ascomycota</taxon>
        <taxon>Saccharomycotina</taxon>
        <taxon>Pichiomycetes</taxon>
        <taxon>Debaryomycetaceae</taxon>
        <taxon>Diutina</taxon>
    </lineage>
</organism>
<keyword evidence="3" id="KW-0175">Coiled coil</keyword>
<evidence type="ECO:0000313" key="6">
    <source>
        <dbReference type="EMBL" id="KAA8903485.1"/>
    </source>
</evidence>
<dbReference type="VEuPathDB" id="FungiDB:DIURU_002371"/>
<dbReference type="Pfam" id="PF10516">
    <property type="entry name" value="SHNi-TPR"/>
    <property type="match status" value="1"/>
</dbReference>
<keyword evidence="1" id="KW-0677">Repeat</keyword>
<dbReference type="PANTHER" id="PTHR15081:SF1">
    <property type="entry name" value="NUCLEAR AUTOANTIGENIC SPERM PROTEIN"/>
    <property type="match status" value="1"/>
</dbReference>
<protein>
    <recommendedName>
        <fullName evidence="5">Tetratricopeptide SHNi-TPR domain-containing protein</fullName>
    </recommendedName>
</protein>
<sequence length="351" mass="38156">MAYSNKVNELVAAGSKAYSEKDYDTASDKYGDACAEFHEESGKDDPDLLYLYGKALYQAAVASAGVFGGEVNNAANEEEDNQAEGNDDNDGAFQLEAPMADGEEVPDAPAAEEEDGDKDEDKKEEQGEEQSDNNDNDTQIASGGNSLFEEAWDVLESARALWQDQYDEHPDNKEVLEKLAEVYDLLGEVGLEAENFEQSASDLKQSLALRQKICGDDTSNKLLVESNYKIALSEEYCGNRESAIKYLNTAIDLLTKQDADGDDAKADKEALLSDLRDKLEEIKRDQTDTEAEQMAQLKGLIGSAFGATPEGSSSATTKPAPAAVNDLTSMVKKRKAPKDDKSAKRSKPISK</sequence>
<dbReference type="EMBL" id="SWFT01000067">
    <property type="protein sequence ID" value="KAA8903485.1"/>
    <property type="molecule type" value="Genomic_DNA"/>
</dbReference>
<dbReference type="GeneID" id="54781022"/>
<keyword evidence="2" id="KW-0802">TPR repeat</keyword>
<dbReference type="Proteomes" id="UP000449547">
    <property type="component" value="Unassembled WGS sequence"/>
</dbReference>
<feature type="compositionally biased region" description="Low complexity" evidence="4">
    <location>
        <begin position="312"/>
        <end position="323"/>
    </location>
</feature>
<dbReference type="InterPro" id="IPR019544">
    <property type="entry name" value="Tetratricopeptide_SHNi-TPR_dom"/>
</dbReference>
<reference evidence="6 7" key="1">
    <citation type="submission" date="2019-07" db="EMBL/GenBank/DDBJ databases">
        <title>Genome assembly of two rare yeast pathogens: Diutina rugosa and Trichomonascus ciferrii.</title>
        <authorList>
            <person name="Mixao V."/>
            <person name="Saus E."/>
            <person name="Hansen A."/>
            <person name="Lass-Flor C."/>
            <person name="Gabaldon T."/>
        </authorList>
    </citation>
    <scope>NUCLEOTIDE SEQUENCE [LARGE SCALE GENOMIC DNA]</scope>
    <source>
        <strain evidence="6 7">CBS 613</strain>
    </source>
</reference>
<dbReference type="GO" id="GO:0034080">
    <property type="term" value="P:CENP-A containing chromatin assembly"/>
    <property type="evidence" value="ECO:0007669"/>
    <property type="project" value="TreeGrafter"/>
</dbReference>
<feature type="region of interest" description="Disordered" evidence="4">
    <location>
        <begin position="302"/>
        <end position="351"/>
    </location>
</feature>
<name>A0A642UWX3_DIURU</name>
<dbReference type="AlphaFoldDB" id="A0A642UWX3"/>
<evidence type="ECO:0000256" key="2">
    <source>
        <dbReference type="ARBA" id="ARBA00022803"/>
    </source>
</evidence>
<dbReference type="GO" id="GO:0042393">
    <property type="term" value="F:histone binding"/>
    <property type="evidence" value="ECO:0007669"/>
    <property type="project" value="TreeGrafter"/>
</dbReference>
<dbReference type="InterPro" id="IPR051730">
    <property type="entry name" value="NASP-like"/>
</dbReference>
<feature type="compositionally biased region" description="Acidic residues" evidence="4">
    <location>
        <begin position="126"/>
        <end position="135"/>
    </location>
</feature>
<dbReference type="GO" id="GO:0006335">
    <property type="term" value="P:DNA replication-dependent chromatin assembly"/>
    <property type="evidence" value="ECO:0007669"/>
    <property type="project" value="TreeGrafter"/>
</dbReference>
<accession>A0A642UWX3</accession>
<feature type="compositionally biased region" description="Acidic residues" evidence="4">
    <location>
        <begin position="76"/>
        <end position="90"/>
    </location>
</feature>
<feature type="coiled-coil region" evidence="3">
    <location>
        <begin position="265"/>
        <end position="292"/>
    </location>
</feature>
<evidence type="ECO:0000256" key="4">
    <source>
        <dbReference type="SAM" id="MobiDB-lite"/>
    </source>
</evidence>
<dbReference type="PANTHER" id="PTHR15081">
    <property type="entry name" value="NUCLEAR AUTOANTIGENIC SPERM PROTEIN NASP -RELATED"/>
    <property type="match status" value="1"/>
</dbReference>
<dbReference type="InterPro" id="IPR011990">
    <property type="entry name" value="TPR-like_helical_dom_sf"/>
</dbReference>